<reference evidence="1" key="1">
    <citation type="journal article" date="2020" name="Nature">
        <title>Giant virus diversity and host interactions through global metagenomics.</title>
        <authorList>
            <person name="Schulz F."/>
            <person name="Roux S."/>
            <person name="Paez-Espino D."/>
            <person name="Jungbluth S."/>
            <person name="Walsh D.A."/>
            <person name="Denef V.J."/>
            <person name="McMahon K.D."/>
            <person name="Konstantinidis K.T."/>
            <person name="Eloe-Fadrosh E.A."/>
            <person name="Kyrpides N.C."/>
            <person name="Woyke T."/>
        </authorList>
    </citation>
    <scope>NUCLEOTIDE SEQUENCE</scope>
    <source>
        <strain evidence="1">GVMAG-M-3300020192-26</strain>
    </source>
</reference>
<sequence length="66" mass="7952">MFLVKFVKRDLMLLIRIVSSEDLNAQILYHPMLLTRFVLRRDSNVPIFDHSMLLARFVKRLIIQCY</sequence>
<evidence type="ECO:0000313" key="1">
    <source>
        <dbReference type="EMBL" id="QHT00847.1"/>
    </source>
</evidence>
<organism evidence="1">
    <name type="scientific">viral metagenome</name>
    <dbReference type="NCBI Taxonomy" id="1070528"/>
    <lineage>
        <taxon>unclassified sequences</taxon>
        <taxon>metagenomes</taxon>
        <taxon>organismal metagenomes</taxon>
    </lineage>
</organism>
<proteinExistence type="predicted"/>
<protein>
    <submittedName>
        <fullName evidence="1">Uncharacterized protein</fullName>
    </submittedName>
</protein>
<dbReference type="AlphaFoldDB" id="A0A6C0C904"/>
<name>A0A6C0C904_9ZZZZ</name>
<accession>A0A6C0C904</accession>
<dbReference type="EMBL" id="MN739359">
    <property type="protein sequence ID" value="QHT00847.1"/>
    <property type="molecule type" value="Genomic_DNA"/>
</dbReference>